<evidence type="ECO:0000313" key="2">
    <source>
        <dbReference type="EMBL" id="PKY72502.1"/>
    </source>
</evidence>
<accession>A0A2I1IN37</accession>
<keyword evidence="3" id="KW-1185">Reference proteome</keyword>
<sequence>MSIIEKIADIRANHPEKIAQTLAERTKGSAPKDGAMLVIACDHPARGALKAGADNTAMADREELLSRCAEALARPGVHGFLGTADMVEDLALMGALEGKLVYGSMNRAGLDGASFGIDDRFNCYDAAGIKTAGLDGGKMLLRIHYNDPATPATLQSAANAVNELAAEKVMAMVEPFISETKNGHIANNLEPEAVIRSIAIAEGLGRTSAYTWLKLPCVDNMEQVMAATTLPSLILGGEVSSDPEAAMNSWGKALKLPNVKGLVIGRSLLFPPDGDVAKAVDQTVEML</sequence>
<dbReference type="SUPFAM" id="SSF51569">
    <property type="entry name" value="Aldolase"/>
    <property type="match status" value="1"/>
</dbReference>
<dbReference type="InterPro" id="IPR013785">
    <property type="entry name" value="Aldolase_TIM"/>
</dbReference>
<comment type="caution">
    <text evidence="2">The sequence shown here is derived from an EMBL/GenBank/DDBJ whole genome shotgun (WGS) entry which is preliminary data.</text>
</comment>
<proteinExistence type="predicted"/>
<gene>
    <name evidence="2" type="ORF">CYJ19_06585</name>
</gene>
<dbReference type="EMBL" id="PKKO01000003">
    <property type="protein sequence ID" value="PKY72502.1"/>
    <property type="molecule type" value="Genomic_DNA"/>
</dbReference>
<evidence type="ECO:0000259" key="1">
    <source>
        <dbReference type="Pfam" id="PF22649"/>
    </source>
</evidence>
<dbReference type="GeneID" id="35866737"/>
<name>A0A2I1IN37_9ACTO</name>
<dbReference type="InterPro" id="IPR054574">
    <property type="entry name" value="Cgl0159_dom"/>
</dbReference>
<organism evidence="2 3">
    <name type="scientific">Winkia neuii</name>
    <dbReference type="NCBI Taxonomy" id="33007"/>
    <lineage>
        <taxon>Bacteria</taxon>
        <taxon>Bacillati</taxon>
        <taxon>Actinomycetota</taxon>
        <taxon>Actinomycetes</taxon>
        <taxon>Actinomycetales</taxon>
        <taxon>Actinomycetaceae</taxon>
        <taxon>Winkia</taxon>
    </lineage>
</organism>
<dbReference type="Proteomes" id="UP000235122">
    <property type="component" value="Unassembled WGS sequence"/>
</dbReference>
<dbReference type="STRING" id="33007.HMPREF3198_01144"/>
<dbReference type="AlphaFoldDB" id="A0A2I1IN37"/>
<dbReference type="RefSeq" id="WP_024331960.1">
    <property type="nucleotide sequence ID" value="NZ_JASOXK010000007.1"/>
</dbReference>
<reference evidence="2 3" key="1">
    <citation type="submission" date="2017-12" db="EMBL/GenBank/DDBJ databases">
        <title>Phylogenetic diversity of female urinary microbiome.</title>
        <authorList>
            <person name="Thomas-White K."/>
            <person name="Wolfe A.J."/>
        </authorList>
    </citation>
    <scope>NUCLEOTIDE SEQUENCE [LARGE SCALE GENOMIC DNA]</scope>
    <source>
        <strain evidence="2 3">UMB0402</strain>
    </source>
</reference>
<dbReference type="Pfam" id="PF22649">
    <property type="entry name" value="Cgl0159"/>
    <property type="match status" value="1"/>
</dbReference>
<dbReference type="Gene3D" id="3.20.20.70">
    <property type="entry name" value="Aldolase class I"/>
    <property type="match status" value="1"/>
</dbReference>
<protein>
    <submittedName>
        <fullName evidence="2">Deoxyribose-phosphate aldolase</fullName>
    </submittedName>
</protein>
<evidence type="ECO:0000313" key="3">
    <source>
        <dbReference type="Proteomes" id="UP000235122"/>
    </source>
</evidence>
<feature type="domain" description="Cgl0159-like" evidence="1">
    <location>
        <begin position="35"/>
        <end position="284"/>
    </location>
</feature>